<accession>A0A837RDA8</accession>
<keyword evidence="2" id="KW-0813">Transport</keyword>
<evidence type="ECO:0000313" key="7">
    <source>
        <dbReference type="EMBL" id="KRK26593.1"/>
    </source>
</evidence>
<dbReference type="GO" id="GO:0005524">
    <property type="term" value="F:ATP binding"/>
    <property type="evidence" value="ECO:0007669"/>
    <property type="project" value="UniProtKB-KW"/>
</dbReference>
<dbReference type="RefSeq" id="WP_050338555.1">
    <property type="nucleotide sequence ID" value="NZ_AZCU01000002.1"/>
</dbReference>
<reference evidence="7 8" key="1">
    <citation type="journal article" date="2015" name="Genome Announc.">
        <title>Expanding the biotechnology potential of lactobacilli through comparative genomics of 213 strains and associated genera.</title>
        <authorList>
            <person name="Sun Z."/>
            <person name="Harris H.M."/>
            <person name="McCann A."/>
            <person name="Guo C."/>
            <person name="Argimon S."/>
            <person name="Zhang W."/>
            <person name="Yang X."/>
            <person name="Jeffery I.B."/>
            <person name="Cooney J.C."/>
            <person name="Kagawa T.F."/>
            <person name="Liu W."/>
            <person name="Song Y."/>
            <person name="Salvetti E."/>
            <person name="Wrobel A."/>
            <person name="Rasinkangas P."/>
            <person name="Parkhill J."/>
            <person name="Rea M.C."/>
            <person name="O'Sullivan O."/>
            <person name="Ritari J."/>
            <person name="Douillard F.P."/>
            <person name="Paul Ross R."/>
            <person name="Yang R."/>
            <person name="Briner A.E."/>
            <person name="Felis G.E."/>
            <person name="de Vos W.M."/>
            <person name="Barrangou R."/>
            <person name="Klaenhammer T.R."/>
            <person name="Caufield P.W."/>
            <person name="Cui Y."/>
            <person name="Zhang H."/>
            <person name="O'Toole P.W."/>
        </authorList>
    </citation>
    <scope>NUCLEOTIDE SEQUENCE [LARGE SCALE GENOMIC DNA]</scope>
    <source>
        <strain evidence="7 8">DSM 20314</strain>
    </source>
</reference>
<evidence type="ECO:0000256" key="4">
    <source>
        <dbReference type="ARBA" id="ARBA00022840"/>
    </source>
</evidence>
<dbReference type="PANTHER" id="PTHR43117">
    <property type="entry name" value="OSMOPROTECTANT IMPORT ATP-BINDING PROTEIN OSMV"/>
    <property type="match status" value="1"/>
</dbReference>
<dbReference type="Gene3D" id="3.40.50.300">
    <property type="entry name" value="P-loop containing nucleotide triphosphate hydrolases"/>
    <property type="match status" value="1"/>
</dbReference>
<dbReference type="EMBL" id="AZCU01000002">
    <property type="protein sequence ID" value="KRK26593.1"/>
    <property type="molecule type" value="Genomic_DNA"/>
</dbReference>
<dbReference type="GeneID" id="49394150"/>
<evidence type="ECO:0000256" key="3">
    <source>
        <dbReference type="ARBA" id="ARBA00022741"/>
    </source>
</evidence>
<comment type="caution">
    <text evidence="7">The sequence shown here is derived from an EMBL/GenBank/DDBJ whole genome shotgun (WGS) entry which is preliminary data.</text>
</comment>
<organism evidence="7 8">
    <name type="scientific">Lactiplantibacillus pentosus DSM 20314</name>
    <dbReference type="NCBI Taxonomy" id="1423791"/>
    <lineage>
        <taxon>Bacteria</taxon>
        <taxon>Bacillati</taxon>
        <taxon>Bacillota</taxon>
        <taxon>Bacilli</taxon>
        <taxon>Lactobacillales</taxon>
        <taxon>Lactobacillaceae</taxon>
        <taxon>Lactiplantibacillus</taxon>
    </lineage>
</organism>
<dbReference type="InterPro" id="IPR017871">
    <property type="entry name" value="ABC_transporter-like_CS"/>
</dbReference>
<evidence type="ECO:0000256" key="5">
    <source>
        <dbReference type="ARBA" id="ARBA00066388"/>
    </source>
</evidence>
<dbReference type="InterPro" id="IPR003439">
    <property type="entry name" value="ABC_transporter-like_ATP-bd"/>
</dbReference>
<keyword evidence="4" id="KW-0067">ATP-binding</keyword>
<sequence>MITFKQVTKTYAQSVALQRVNLTINSRELFVLVGPSGSGKTTLLKMINRLNEPTSGEVRIDDQKVNDVEVKTLRRTIGYVLQSGALFPNMTVFENAAISLAVLGWPIKKQHERVNALLQLVGLAPQKFAERHPSELSGGEAQRVGIVRALAADPLIVLMDEPFSALDPISKRQLQELVLTLHQRLETTFVFVTHDMQEAIKLADRMAVIHNGELQQVGTPAEILTMPQNKFVANFFAGEVNTKLYLQAVLTAHLGTATSSETSNEAIELKRTDTLSTWAAILAKKPRALIRVDGKVLAPQDLMQYMATIQLGGQAK</sequence>
<protein>
    <recommendedName>
        <fullName evidence="5">ABC-type quaternary amine transporter</fullName>
        <ecNumber evidence="5">7.6.2.9</ecNumber>
    </recommendedName>
</protein>
<dbReference type="AlphaFoldDB" id="A0A837RDA8"/>
<dbReference type="PANTHER" id="PTHR43117:SF4">
    <property type="entry name" value="OSMOPROTECTANT IMPORT ATP-BINDING PROTEIN OSMV"/>
    <property type="match status" value="1"/>
</dbReference>
<dbReference type="PROSITE" id="PS50893">
    <property type="entry name" value="ABC_TRANSPORTER_2"/>
    <property type="match status" value="1"/>
</dbReference>
<dbReference type="Proteomes" id="UP000051020">
    <property type="component" value="Unassembled WGS sequence"/>
</dbReference>
<proteinExistence type="inferred from homology"/>
<evidence type="ECO:0000259" key="6">
    <source>
        <dbReference type="PROSITE" id="PS50893"/>
    </source>
</evidence>
<name>A0A837RDA8_LACPE</name>
<dbReference type="SUPFAM" id="SSF52540">
    <property type="entry name" value="P-loop containing nucleoside triphosphate hydrolases"/>
    <property type="match status" value="1"/>
</dbReference>
<evidence type="ECO:0000313" key="8">
    <source>
        <dbReference type="Proteomes" id="UP000051020"/>
    </source>
</evidence>
<dbReference type="InterPro" id="IPR003593">
    <property type="entry name" value="AAA+_ATPase"/>
</dbReference>
<comment type="similarity">
    <text evidence="1">Belongs to the ABC transporter superfamily.</text>
</comment>
<dbReference type="EC" id="7.6.2.9" evidence="5"/>
<evidence type="ECO:0000256" key="1">
    <source>
        <dbReference type="ARBA" id="ARBA00005417"/>
    </source>
</evidence>
<dbReference type="SMART" id="SM00382">
    <property type="entry name" value="AAA"/>
    <property type="match status" value="1"/>
</dbReference>
<dbReference type="InterPro" id="IPR027417">
    <property type="entry name" value="P-loop_NTPase"/>
</dbReference>
<dbReference type="GO" id="GO:0016887">
    <property type="term" value="F:ATP hydrolysis activity"/>
    <property type="evidence" value="ECO:0007669"/>
    <property type="project" value="InterPro"/>
</dbReference>
<keyword evidence="3" id="KW-0547">Nucleotide-binding</keyword>
<dbReference type="FunFam" id="3.40.50.300:FF:000425">
    <property type="entry name" value="Probable ABC transporter, ATP-binding subunit"/>
    <property type="match status" value="1"/>
</dbReference>
<gene>
    <name evidence="7" type="ORF">FD24_GL001389</name>
</gene>
<feature type="domain" description="ABC transporter" evidence="6">
    <location>
        <begin position="2"/>
        <end position="236"/>
    </location>
</feature>
<evidence type="ECO:0000256" key="2">
    <source>
        <dbReference type="ARBA" id="ARBA00022448"/>
    </source>
</evidence>
<dbReference type="Pfam" id="PF00005">
    <property type="entry name" value="ABC_tran"/>
    <property type="match status" value="1"/>
</dbReference>
<dbReference type="GO" id="GO:0015418">
    <property type="term" value="F:ABC-type quaternary ammonium compound transporting activity"/>
    <property type="evidence" value="ECO:0007669"/>
    <property type="project" value="UniProtKB-EC"/>
</dbReference>
<dbReference type="PROSITE" id="PS00211">
    <property type="entry name" value="ABC_TRANSPORTER_1"/>
    <property type="match status" value="1"/>
</dbReference>